<feature type="region of interest" description="Disordered" evidence="1">
    <location>
        <begin position="99"/>
        <end position="132"/>
    </location>
</feature>
<feature type="region of interest" description="Disordered" evidence="1">
    <location>
        <begin position="401"/>
        <end position="425"/>
    </location>
</feature>
<name>A0ABZ2ECR3_9LACT</name>
<dbReference type="PANTHER" id="PTHR33734:SF22">
    <property type="entry name" value="MEMBRANE-BOUND LYTIC MUREIN TRANSGLYCOSYLASE D"/>
    <property type="match status" value="1"/>
</dbReference>
<dbReference type="InterPro" id="IPR018392">
    <property type="entry name" value="LysM"/>
</dbReference>
<feature type="region of interest" description="Disordered" evidence="1">
    <location>
        <begin position="255"/>
        <end position="283"/>
    </location>
</feature>
<protein>
    <submittedName>
        <fullName evidence="4">LysM peptidoglycan-binding domain-containing protein</fullName>
    </submittedName>
</protein>
<evidence type="ECO:0000313" key="5">
    <source>
        <dbReference type="Proteomes" id="UP000250354"/>
    </source>
</evidence>
<sequence>MKARNQKMNQYNKWISLASLSLLSAAALQVADAPEVLAEANPGSASSSWVQEGHSFKTLDEAMTYGNQHADWSKYKQYRVNYVGPNRFVLKWELKTPQVSGQSTETTNPVKTSSEKPVETTKPTARPAGSGSYTIQSGDSLWRISRKYGVSIQDLMSWNNLGANYMLHPGGKLVVQAPAKAEAPAAKPSVEKPSESAKLAESTTTSASYTVQSGDSLWRISNKYGVSIQDLMTWNKLGANYMLHPGDKLVVEAPAKVEKPSSESSQESIKPSKADTRKVEDGWQKEDQSFKTVEEAMAFGRQHADWSKYKQYRVDYAGNGRYVLKWELRNPETSSETSKETPAKPTKPAESTSYTVQSGDSLWRISNKYGVSIQDLMTWNKLGANYMLHPGDKLVVKAPAEGEVPTTKPSTEKPAETPTPSASYTVQSGDSLWRISNKYGVSIQDLMTWNKLGANYMLHPGDKLVVQAPAKAEAPTSKPSTDKPAESTKPAESASYTVQSGDSLWRISNKYGVSIQDLMTWNKLGANYMLHPGDKLVVQAPTKAEIPTTKPSEPAKPVENTTASASYTVQSGDSLWRISNKYGVSIQDLMTWNKLGANYMLYPGDKLVVKAPAKADTSTEKPAQPVKVNTKHGFVREPRRFSSIQEALNYGNGIFNWRKYKKFYVNYAGPNSYTLDWELR</sequence>
<feature type="domain" description="LysM" evidence="3">
    <location>
        <begin position="422"/>
        <end position="466"/>
    </location>
</feature>
<feature type="compositionally biased region" description="Basic and acidic residues" evidence="1">
    <location>
        <begin position="270"/>
        <end position="283"/>
    </location>
</feature>
<evidence type="ECO:0000313" key="4">
    <source>
        <dbReference type="EMBL" id="WWC54672.1"/>
    </source>
</evidence>
<dbReference type="Gene3D" id="3.10.350.10">
    <property type="entry name" value="LysM domain"/>
    <property type="match status" value="6"/>
</dbReference>
<feature type="domain" description="LysM" evidence="3">
    <location>
        <begin position="565"/>
        <end position="609"/>
    </location>
</feature>
<feature type="signal peptide" evidence="2">
    <location>
        <begin position="1"/>
        <end position="33"/>
    </location>
</feature>
<evidence type="ECO:0000256" key="2">
    <source>
        <dbReference type="SAM" id="SignalP"/>
    </source>
</evidence>
<keyword evidence="5" id="KW-1185">Reference proteome</keyword>
<dbReference type="PANTHER" id="PTHR33734">
    <property type="entry name" value="LYSM DOMAIN-CONTAINING GPI-ANCHORED PROTEIN 2"/>
    <property type="match status" value="1"/>
</dbReference>
<dbReference type="Proteomes" id="UP000250354">
    <property type="component" value="Chromosome"/>
</dbReference>
<dbReference type="SMART" id="SM00257">
    <property type="entry name" value="LysM"/>
    <property type="match status" value="6"/>
</dbReference>
<organism evidence="4 5">
    <name type="scientific">Aerococcus mictus</name>
    <dbReference type="NCBI Taxonomy" id="2976810"/>
    <lineage>
        <taxon>Bacteria</taxon>
        <taxon>Bacillati</taxon>
        <taxon>Bacillota</taxon>
        <taxon>Bacilli</taxon>
        <taxon>Lactobacillales</taxon>
        <taxon>Aerococcaceae</taxon>
        <taxon>Aerococcus</taxon>
    </lineage>
</organism>
<dbReference type="CDD" id="cd00118">
    <property type="entry name" value="LysM"/>
    <property type="match status" value="6"/>
</dbReference>
<evidence type="ECO:0000259" key="3">
    <source>
        <dbReference type="PROSITE" id="PS51782"/>
    </source>
</evidence>
<feature type="region of interest" description="Disordered" evidence="1">
    <location>
        <begin position="184"/>
        <end position="203"/>
    </location>
</feature>
<proteinExistence type="predicted"/>
<gene>
    <name evidence="4" type="ORF">DBT44_0009925</name>
</gene>
<feature type="domain" description="LysM" evidence="3">
    <location>
        <begin position="352"/>
        <end position="396"/>
    </location>
</feature>
<feature type="domain" description="LysM" evidence="3">
    <location>
        <begin position="494"/>
        <end position="538"/>
    </location>
</feature>
<feature type="region of interest" description="Disordered" evidence="1">
    <location>
        <begin position="330"/>
        <end position="355"/>
    </location>
</feature>
<dbReference type="Pfam" id="PF01476">
    <property type="entry name" value="LysM"/>
    <property type="match status" value="6"/>
</dbReference>
<dbReference type="EMBL" id="CP145132">
    <property type="protein sequence ID" value="WWC54672.1"/>
    <property type="molecule type" value="Genomic_DNA"/>
</dbReference>
<feature type="domain" description="LysM" evidence="3">
    <location>
        <begin position="131"/>
        <end position="175"/>
    </location>
</feature>
<dbReference type="InterPro" id="IPR036779">
    <property type="entry name" value="LysM_dom_sf"/>
</dbReference>
<feature type="region of interest" description="Disordered" evidence="1">
    <location>
        <begin position="469"/>
        <end position="495"/>
    </location>
</feature>
<dbReference type="PROSITE" id="PS51782">
    <property type="entry name" value="LYSM"/>
    <property type="match status" value="6"/>
</dbReference>
<accession>A0ABZ2ECR3</accession>
<feature type="compositionally biased region" description="Polar residues" evidence="1">
    <location>
        <begin position="99"/>
        <end position="112"/>
    </location>
</feature>
<keyword evidence="2" id="KW-0732">Signal</keyword>
<dbReference type="RefSeq" id="WP_070558996.1">
    <property type="nucleotide sequence ID" value="NZ_CAJHLL010000003.1"/>
</dbReference>
<evidence type="ECO:0000256" key="1">
    <source>
        <dbReference type="SAM" id="MobiDB-lite"/>
    </source>
</evidence>
<dbReference type="SUPFAM" id="SSF54106">
    <property type="entry name" value="LysM domain"/>
    <property type="match status" value="6"/>
</dbReference>
<reference evidence="4 5" key="1">
    <citation type="journal article" date="2020" name="J. Bacteriol.">
        <title>Aerococcus urinae Isolated from Women with Lower Urinary Tract Symptoms: In Vitro Aggregation and Genome Analysis.</title>
        <authorList>
            <person name="Hilt E.E."/>
            <person name="Putonti C."/>
            <person name="Thomas-White K."/>
            <person name="Lewis A.L."/>
            <person name="Visick K.L."/>
            <person name="Gilbert N.M."/>
            <person name="Wolfe A.J."/>
        </authorList>
    </citation>
    <scope>NUCLEOTIDE SEQUENCE [LARGE SCALE GENOMIC DNA]</scope>
    <source>
        <strain evidence="4 5">UMB1016</strain>
    </source>
</reference>
<feature type="domain" description="LysM" evidence="3">
    <location>
        <begin position="207"/>
        <end position="251"/>
    </location>
</feature>
<feature type="chain" id="PRO_5045348965" evidence="2">
    <location>
        <begin position="34"/>
        <end position="680"/>
    </location>
</feature>